<sequence>MTHPIFAVDSQESTRTNSSVHLLPCRIHHDGNVEPVDAYWTPSEGQDKTRTAYLRGRKLHGKAVKLPEGYYGSIVEKSEPKKPEKTQEEMTEDVEVQDEQDEQPKVGVMQGKATFDELMIWGHESLTDSNEDPYLRGVEEWISFAEQIHSYTPGKTEGN</sequence>
<gene>
    <name evidence="1" type="ORF">F4821DRAFT_242074</name>
</gene>
<proteinExistence type="predicted"/>
<evidence type="ECO:0000313" key="2">
    <source>
        <dbReference type="Proteomes" id="UP001497680"/>
    </source>
</evidence>
<dbReference type="Proteomes" id="UP001497680">
    <property type="component" value="Unassembled WGS sequence"/>
</dbReference>
<reference evidence="1 2" key="1">
    <citation type="journal article" date="2022" name="New Phytol.">
        <title>Ecological generalism drives hyperdiversity of secondary metabolite gene clusters in xylarialean endophytes.</title>
        <authorList>
            <person name="Franco M.E.E."/>
            <person name="Wisecaver J.H."/>
            <person name="Arnold A.E."/>
            <person name="Ju Y.M."/>
            <person name="Slot J.C."/>
            <person name="Ahrendt S."/>
            <person name="Moore L.P."/>
            <person name="Eastman K.E."/>
            <person name="Scott K."/>
            <person name="Konkel Z."/>
            <person name="Mondo S.J."/>
            <person name="Kuo A."/>
            <person name="Hayes R.D."/>
            <person name="Haridas S."/>
            <person name="Andreopoulos B."/>
            <person name="Riley R."/>
            <person name="LaButti K."/>
            <person name="Pangilinan J."/>
            <person name="Lipzen A."/>
            <person name="Amirebrahimi M."/>
            <person name="Yan J."/>
            <person name="Adam C."/>
            <person name="Keymanesh K."/>
            <person name="Ng V."/>
            <person name="Louie K."/>
            <person name="Northen T."/>
            <person name="Drula E."/>
            <person name="Henrissat B."/>
            <person name="Hsieh H.M."/>
            <person name="Youens-Clark K."/>
            <person name="Lutzoni F."/>
            <person name="Miadlikowska J."/>
            <person name="Eastwood D.C."/>
            <person name="Hamelin R.C."/>
            <person name="Grigoriev I.V."/>
            <person name="U'Ren J.M."/>
        </authorList>
    </citation>
    <scope>NUCLEOTIDE SEQUENCE [LARGE SCALE GENOMIC DNA]</scope>
    <source>
        <strain evidence="1 2">ER1909</strain>
    </source>
</reference>
<protein>
    <submittedName>
        <fullName evidence="1">Ribonuclease H1 small subunit</fullName>
    </submittedName>
</protein>
<dbReference type="EMBL" id="MU394332">
    <property type="protein sequence ID" value="KAI6084851.1"/>
    <property type="molecule type" value="Genomic_DNA"/>
</dbReference>
<name>A0ACC0CWM7_9PEZI</name>
<evidence type="ECO:0000313" key="1">
    <source>
        <dbReference type="EMBL" id="KAI6084851.1"/>
    </source>
</evidence>
<accession>A0ACC0CWM7</accession>
<keyword evidence="2" id="KW-1185">Reference proteome</keyword>
<organism evidence="1 2">
    <name type="scientific">Hypoxylon rubiginosum</name>
    <dbReference type="NCBI Taxonomy" id="110542"/>
    <lineage>
        <taxon>Eukaryota</taxon>
        <taxon>Fungi</taxon>
        <taxon>Dikarya</taxon>
        <taxon>Ascomycota</taxon>
        <taxon>Pezizomycotina</taxon>
        <taxon>Sordariomycetes</taxon>
        <taxon>Xylariomycetidae</taxon>
        <taxon>Xylariales</taxon>
        <taxon>Hypoxylaceae</taxon>
        <taxon>Hypoxylon</taxon>
    </lineage>
</organism>
<comment type="caution">
    <text evidence="1">The sequence shown here is derived from an EMBL/GenBank/DDBJ whole genome shotgun (WGS) entry which is preliminary data.</text>
</comment>